<feature type="non-terminal residue" evidence="2">
    <location>
        <position position="150"/>
    </location>
</feature>
<feature type="non-terminal residue" evidence="2">
    <location>
        <position position="1"/>
    </location>
</feature>
<evidence type="ECO:0000313" key="3">
    <source>
        <dbReference type="Proteomes" id="UP000265520"/>
    </source>
</evidence>
<evidence type="ECO:0000313" key="2">
    <source>
        <dbReference type="EMBL" id="MCI32198.1"/>
    </source>
</evidence>
<organism evidence="2 3">
    <name type="scientific">Trifolium medium</name>
    <dbReference type="NCBI Taxonomy" id="97028"/>
    <lineage>
        <taxon>Eukaryota</taxon>
        <taxon>Viridiplantae</taxon>
        <taxon>Streptophyta</taxon>
        <taxon>Embryophyta</taxon>
        <taxon>Tracheophyta</taxon>
        <taxon>Spermatophyta</taxon>
        <taxon>Magnoliopsida</taxon>
        <taxon>eudicotyledons</taxon>
        <taxon>Gunneridae</taxon>
        <taxon>Pentapetalae</taxon>
        <taxon>rosids</taxon>
        <taxon>fabids</taxon>
        <taxon>Fabales</taxon>
        <taxon>Fabaceae</taxon>
        <taxon>Papilionoideae</taxon>
        <taxon>50 kb inversion clade</taxon>
        <taxon>NPAAA clade</taxon>
        <taxon>Hologalegina</taxon>
        <taxon>IRL clade</taxon>
        <taxon>Trifolieae</taxon>
        <taxon>Trifolium</taxon>
    </lineage>
</organism>
<reference evidence="2 3" key="1">
    <citation type="journal article" date="2018" name="Front. Plant Sci.">
        <title>Red Clover (Trifolium pratense) and Zigzag Clover (T. medium) - A Picture of Genomic Similarities and Differences.</title>
        <authorList>
            <person name="Dluhosova J."/>
            <person name="Istvanek J."/>
            <person name="Nedelnik J."/>
            <person name="Repkova J."/>
        </authorList>
    </citation>
    <scope>NUCLEOTIDE SEQUENCE [LARGE SCALE GENOMIC DNA]</scope>
    <source>
        <strain evidence="3">cv. 10/8</strain>
        <tissue evidence="2">Leaf</tissue>
    </source>
</reference>
<feature type="region of interest" description="Disordered" evidence="1">
    <location>
        <begin position="30"/>
        <end position="52"/>
    </location>
</feature>
<dbReference type="AlphaFoldDB" id="A0A392R6F6"/>
<dbReference type="EMBL" id="LXQA010193374">
    <property type="protein sequence ID" value="MCI32198.1"/>
    <property type="molecule type" value="Genomic_DNA"/>
</dbReference>
<protein>
    <submittedName>
        <fullName evidence="2">Uncharacterized protein</fullName>
    </submittedName>
</protein>
<keyword evidence="3" id="KW-1185">Reference proteome</keyword>
<accession>A0A392R6F6</accession>
<proteinExistence type="predicted"/>
<comment type="caution">
    <text evidence="2">The sequence shown here is derived from an EMBL/GenBank/DDBJ whole genome shotgun (WGS) entry which is preliminary data.</text>
</comment>
<name>A0A392R6F6_9FABA</name>
<dbReference type="Proteomes" id="UP000265520">
    <property type="component" value="Unassembled WGS sequence"/>
</dbReference>
<evidence type="ECO:0000256" key="1">
    <source>
        <dbReference type="SAM" id="MobiDB-lite"/>
    </source>
</evidence>
<sequence>EFGVRDDQLKWSAAGSFVDSGRGVVAVGLEGVEEESSDSDESHKSHCHRSASLLHQQESTAKGLGVGNSVAETVHNTTLFSPTLGDFILEEKKELVLVASKEEGEEGGDAVVDAVRGCEEGGDVVVVENVGGPTVLVDGSSLPVENKLLD</sequence>